<evidence type="ECO:0000256" key="1">
    <source>
        <dbReference type="SAM" id="MobiDB-lite"/>
    </source>
</evidence>
<feature type="signal peptide" evidence="2">
    <location>
        <begin position="1"/>
        <end position="22"/>
    </location>
</feature>
<accession>A0A6M4GXY5</accession>
<evidence type="ECO:0000313" key="4">
    <source>
        <dbReference type="Proteomes" id="UP000501534"/>
    </source>
</evidence>
<feature type="region of interest" description="Disordered" evidence="1">
    <location>
        <begin position="159"/>
        <end position="178"/>
    </location>
</feature>
<dbReference type="AlphaFoldDB" id="A0A6M4GXY5"/>
<dbReference type="Proteomes" id="UP000501534">
    <property type="component" value="Chromosome"/>
</dbReference>
<organism evidence="3 4">
    <name type="scientific">Usitatibacter rugosus</name>
    <dbReference type="NCBI Taxonomy" id="2732067"/>
    <lineage>
        <taxon>Bacteria</taxon>
        <taxon>Pseudomonadati</taxon>
        <taxon>Pseudomonadota</taxon>
        <taxon>Betaproteobacteria</taxon>
        <taxon>Nitrosomonadales</taxon>
        <taxon>Usitatibacteraceae</taxon>
        <taxon>Usitatibacter</taxon>
    </lineage>
</organism>
<dbReference type="KEGG" id="uru:DSM104443_02841"/>
<protein>
    <recommendedName>
        <fullName evidence="5">Carboxypeptidase regulatory-like domain-containing protein</fullName>
    </recommendedName>
</protein>
<evidence type="ECO:0000313" key="3">
    <source>
        <dbReference type="EMBL" id="QJR11758.1"/>
    </source>
</evidence>
<keyword evidence="2" id="KW-0732">Signal</keyword>
<evidence type="ECO:0008006" key="5">
    <source>
        <dbReference type="Google" id="ProtNLM"/>
    </source>
</evidence>
<evidence type="ECO:0000256" key="2">
    <source>
        <dbReference type="SAM" id="SignalP"/>
    </source>
</evidence>
<dbReference type="RefSeq" id="WP_171093355.1">
    <property type="nucleotide sequence ID" value="NZ_CP053069.1"/>
</dbReference>
<proteinExistence type="predicted"/>
<gene>
    <name evidence="3" type="ORF">DSM104443_02841</name>
</gene>
<sequence length="597" mass="63547">MRSLFPRLLSGWLAGIAASAAAQVIPLPPVPIGGTFRAIVSLSTEAGPVPAGVGILLSVPTGCGSFNGQPTGFATTDGRGQFSFDFRAGVKPGPCRIEGRNGGTVGVAETEIFVPADLAITPDYTTREVDVNGSTLITLTVSGAGMPLQGIPVAVDPPPATGASATLSPPTPTDSKGKSLLLVRPNGTPGIYEIVARYGNAKRMLRIAQYPPSPVPALARARDVEGTVYGPPRMSIVSGPASCALPSVYLWPDVFVRPAGIGAFPLGLVETSVKGCPGVAVRLQLDYSDPLPADGVMYMHTSFNGNEVPAPWTVLPAVVSGNSVSFTFTADDASEQRQRRLGVGRPGAPATLPLPAPPRVGDMWWSGVAENGWGMTLSQSAEGKLFTVVYGYDDAGRSTWWVSSSGTWNDARTKFDGYFHVPYGTPWHAYDPSLTVIGRSVGSARLEFKDANTATFRYTFNGIPGEKALQRQVFGPVEASPQPNVGGMWWGGAAQSGWGVAIVQQHATLFSVWYTYDDSNRPTWYMMPGGRWSSSQTYEGRLYRTQGSPWLGRPYDPSRLQVIDVGTYKLTFDGTGARFDFTIDGRSGSHILSRLPF</sequence>
<feature type="chain" id="PRO_5026679247" description="Carboxypeptidase regulatory-like domain-containing protein" evidence="2">
    <location>
        <begin position="23"/>
        <end position="597"/>
    </location>
</feature>
<dbReference type="EMBL" id="CP053069">
    <property type="protein sequence ID" value="QJR11758.1"/>
    <property type="molecule type" value="Genomic_DNA"/>
</dbReference>
<reference evidence="3 4" key="1">
    <citation type="submission" date="2020-04" db="EMBL/GenBank/DDBJ databases">
        <title>Usitatibacter rugosus gen. nov., sp. nov. and Usitatibacter palustris sp. nov., novel members of Usitatibacteraceae fam. nov. within the order Nitrosomonadales isolated from soil.</title>
        <authorList>
            <person name="Huber K.J."/>
            <person name="Neumann-Schaal M."/>
            <person name="Geppert A."/>
            <person name="Luckner M."/>
            <person name="Wanner G."/>
            <person name="Overmann J."/>
        </authorList>
    </citation>
    <scope>NUCLEOTIDE SEQUENCE [LARGE SCALE GENOMIC DNA]</scope>
    <source>
        <strain evidence="3 4">0125_3</strain>
    </source>
</reference>
<name>A0A6M4GXY5_9PROT</name>
<keyword evidence="4" id="KW-1185">Reference proteome</keyword>